<dbReference type="GO" id="GO:0052706">
    <property type="term" value="F:L-histidine N(alpha)-methyltransferase activity"/>
    <property type="evidence" value="ECO:0007669"/>
    <property type="project" value="UniProtKB-EC"/>
</dbReference>
<dbReference type="Gene3D" id="3.40.50.150">
    <property type="entry name" value="Vaccinia Virus protein VP39"/>
    <property type="match status" value="1"/>
</dbReference>
<evidence type="ECO:0000313" key="5">
    <source>
        <dbReference type="Proteomes" id="UP000261812"/>
    </source>
</evidence>
<proteinExistence type="predicted"/>
<dbReference type="InterPro" id="IPR019257">
    <property type="entry name" value="MeTrfase_dom"/>
</dbReference>
<dbReference type="GO" id="GO:0032259">
    <property type="term" value="P:methylation"/>
    <property type="evidence" value="ECO:0007669"/>
    <property type="project" value="UniProtKB-KW"/>
</dbReference>
<dbReference type="NCBIfam" id="TIGR03438">
    <property type="entry name" value="egtD_ergothio"/>
    <property type="match status" value="1"/>
</dbReference>
<dbReference type="RefSeq" id="WP_181495550.1">
    <property type="nucleotide sequence ID" value="NZ_CP032152.1"/>
</dbReference>
<gene>
    <name evidence="4" type="primary">egtD</name>
    <name evidence="4" type="ORF">D3A95_00930</name>
</gene>
<evidence type="ECO:0000256" key="2">
    <source>
        <dbReference type="ARBA" id="ARBA00022679"/>
    </source>
</evidence>
<dbReference type="InterPro" id="IPR051128">
    <property type="entry name" value="EgtD_Methyltrsf_superfamily"/>
</dbReference>
<organism evidence="4 5">
    <name type="scientific">Thermosynechococcus sichuanensis E542</name>
    <dbReference type="NCBI Taxonomy" id="2016101"/>
    <lineage>
        <taxon>Bacteria</taxon>
        <taxon>Bacillati</taxon>
        <taxon>Cyanobacteriota</taxon>
        <taxon>Cyanophyceae</taxon>
        <taxon>Acaryochloridales</taxon>
        <taxon>Thermosynechococcaceae</taxon>
        <taxon>Thermosynechococcus</taxon>
        <taxon>Thermosynechococcus sichuanensis</taxon>
    </lineage>
</organism>
<evidence type="ECO:0000313" key="4">
    <source>
        <dbReference type="EMBL" id="AXY67255.1"/>
    </source>
</evidence>
<dbReference type="AlphaFoldDB" id="A0A3B7MCB7"/>
<keyword evidence="5" id="KW-1185">Reference proteome</keyword>
<name>A0A3B7MCB7_9CYAN</name>
<dbReference type="Pfam" id="PF10017">
    <property type="entry name" value="Methyltransf_33"/>
    <property type="match status" value="1"/>
</dbReference>
<dbReference type="EC" id="2.1.1.44" evidence="4"/>
<dbReference type="PIRSF" id="PIRSF018005">
    <property type="entry name" value="UCP018005"/>
    <property type="match status" value="1"/>
</dbReference>
<dbReference type="KEGG" id="tsq:D3A95_00930"/>
<dbReference type="Proteomes" id="UP000261812">
    <property type="component" value="Chromosome"/>
</dbReference>
<dbReference type="PANTHER" id="PTHR43397">
    <property type="entry name" value="ERGOTHIONEINE BIOSYNTHESIS PROTEIN 1"/>
    <property type="match status" value="1"/>
</dbReference>
<dbReference type="InterPro" id="IPR017804">
    <property type="entry name" value="MeTrfase_EgtD-like"/>
</dbReference>
<accession>A0A3B7MCB7</accession>
<dbReference type="EMBL" id="CP032152">
    <property type="protein sequence ID" value="AXY67255.1"/>
    <property type="molecule type" value="Genomic_DNA"/>
</dbReference>
<keyword evidence="2 4" id="KW-0808">Transferase</keyword>
<protein>
    <submittedName>
        <fullName evidence="4">L-histidine N(Alpha)-methyltransferase</fullName>
        <ecNumber evidence="4">2.1.1.44</ecNumber>
    </submittedName>
</protein>
<dbReference type="SUPFAM" id="SSF53335">
    <property type="entry name" value="S-adenosyl-L-methionine-dependent methyltransferases"/>
    <property type="match status" value="1"/>
</dbReference>
<evidence type="ECO:0000259" key="3">
    <source>
        <dbReference type="Pfam" id="PF10017"/>
    </source>
</evidence>
<dbReference type="InterPro" id="IPR029063">
    <property type="entry name" value="SAM-dependent_MTases_sf"/>
</dbReference>
<evidence type="ECO:0000256" key="1">
    <source>
        <dbReference type="ARBA" id="ARBA00022603"/>
    </source>
</evidence>
<reference evidence="5" key="1">
    <citation type="submission" date="2018-09" db="EMBL/GenBank/DDBJ databases">
        <title>Complete genome sequence of thermophilic cyanobacteria strain Thermosynechococcus elongatus PKUAC-SCTE542.</title>
        <authorList>
            <person name="Liang Y."/>
            <person name="Tang J."/>
            <person name="Daroch M."/>
        </authorList>
    </citation>
    <scope>NUCLEOTIDE SEQUENCE [LARGE SCALE GENOMIC DNA]</scope>
    <source>
        <strain evidence="5">E542</strain>
    </source>
</reference>
<dbReference type="InterPro" id="IPR035094">
    <property type="entry name" value="EgtD"/>
</dbReference>
<sequence length="323" mass="36112">MSDRLHLTHLPSLTTERDGQDVIRGLTQQPKSLPSYYFYDAAGSRLFEQICELPEYYPTRTELGILETAAGAIAQLTGACELVELGSGSDRKIRLLLSAYAHVQPRLYYRPIDVSGSILKTSAMALLADYPQLSIHGLVGTYQVGLEHLPPPLAPRRLLCFLGSTIGNLSPRECQTLFQQIHRVLRDGDYFLLGVDLIKDTSILLPAYNDAQGVTAAFNRNILHHLNWRFQGNFQPEAFAHRAIYNPIAQQIEMYLDSQHTQTVTLAALDFQCTFAAAEPILTEISRKFDLVALKAALTAAGFRWINAFTDPQQWFALCLCQV</sequence>
<feature type="domain" description="Histidine-specific methyltransferase SAM-dependent" evidence="3">
    <location>
        <begin position="20"/>
        <end position="322"/>
    </location>
</feature>
<keyword evidence="1 4" id="KW-0489">Methyltransferase</keyword>
<dbReference type="PANTHER" id="PTHR43397:SF1">
    <property type="entry name" value="ERGOTHIONEINE BIOSYNTHESIS PROTEIN 1"/>
    <property type="match status" value="1"/>
</dbReference>